<organism evidence="5 6">
    <name type="scientific">Acinetobacter nematophilus</name>
    <dbReference type="NCBI Taxonomy" id="2994642"/>
    <lineage>
        <taxon>Bacteria</taxon>
        <taxon>Pseudomonadati</taxon>
        <taxon>Pseudomonadota</taxon>
        <taxon>Gammaproteobacteria</taxon>
        <taxon>Moraxellales</taxon>
        <taxon>Moraxellaceae</taxon>
        <taxon>Acinetobacter</taxon>
    </lineage>
</organism>
<dbReference type="Proteomes" id="UP001146019">
    <property type="component" value="Unassembled WGS sequence"/>
</dbReference>
<evidence type="ECO:0000256" key="2">
    <source>
        <dbReference type="ARBA" id="ARBA00022448"/>
    </source>
</evidence>
<keyword evidence="2" id="KW-0813">Transport</keyword>
<evidence type="ECO:0000313" key="5">
    <source>
        <dbReference type="EMBL" id="MCX5469998.1"/>
    </source>
</evidence>
<evidence type="ECO:0000256" key="1">
    <source>
        <dbReference type="ARBA" id="ARBA00004651"/>
    </source>
</evidence>
<gene>
    <name evidence="5" type="ORF">OSH00_19965</name>
</gene>
<protein>
    <submittedName>
        <fullName evidence="5">Uncharacterized protein</fullName>
    </submittedName>
</protein>
<dbReference type="GO" id="GO:0005886">
    <property type="term" value="C:plasma membrane"/>
    <property type="evidence" value="ECO:0007669"/>
    <property type="project" value="UniProtKB-SubCell"/>
</dbReference>
<sequence length="85" mass="9198">MAPVLLIGLRFIQGFAVGRESDGAILSLGEHSPNHQHGFFWGGFPQSAISDGNIGLIIWVFLHFSAISSGNYATIFVMMCIGLLF</sequence>
<keyword evidence="4" id="KW-1133">Transmembrane helix</keyword>
<dbReference type="PANTHER" id="PTHR43045:SF1">
    <property type="entry name" value="SHIKIMATE TRANSPORTER"/>
    <property type="match status" value="1"/>
</dbReference>
<comment type="caution">
    <text evidence="5">The sequence shown here is derived from an EMBL/GenBank/DDBJ whole genome shotgun (WGS) entry which is preliminary data.</text>
</comment>
<keyword evidence="4" id="KW-0812">Transmembrane</keyword>
<evidence type="ECO:0000313" key="6">
    <source>
        <dbReference type="Proteomes" id="UP001146019"/>
    </source>
</evidence>
<reference evidence="5" key="1">
    <citation type="submission" date="2022-11" db="EMBL/GenBank/DDBJ databases">
        <title>Biodiversity and phylogenetic relationships of bacteria.</title>
        <authorList>
            <person name="Machado R.A.R."/>
            <person name="Bhat A."/>
            <person name="Loulou A."/>
            <person name="Kallel S."/>
        </authorList>
    </citation>
    <scope>NUCLEOTIDE SEQUENCE</scope>
    <source>
        <strain evidence="5">A-IN1</strain>
    </source>
</reference>
<keyword evidence="4" id="KW-0472">Membrane</keyword>
<keyword evidence="6" id="KW-1185">Reference proteome</keyword>
<feature type="transmembrane region" description="Helical" evidence="4">
    <location>
        <begin position="56"/>
        <end position="84"/>
    </location>
</feature>
<accession>A0A9X3DXI4</accession>
<keyword evidence="3" id="KW-1003">Cell membrane</keyword>
<dbReference type="AlphaFoldDB" id="A0A9X3DXI4"/>
<evidence type="ECO:0000256" key="4">
    <source>
        <dbReference type="SAM" id="Phobius"/>
    </source>
</evidence>
<dbReference type="EMBL" id="JAPKMY010000019">
    <property type="protein sequence ID" value="MCX5469998.1"/>
    <property type="molecule type" value="Genomic_DNA"/>
</dbReference>
<comment type="subcellular location">
    <subcellularLocation>
        <location evidence="1">Cell membrane</location>
        <topology evidence="1">Multi-pass membrane protein</topology>
    </subcellularLocation>
</comment>
<evidence type="ECO:0000256" key="3">
    <source>
        <dbReference type="ARBA" id="ARBA00022475"/>
    </source>
</evidence>
<name>A0A9X3DXI4_9GAMM</name>
<dbReference type="PANTHER" id="PTHR43045">
    <property type="entry name" value="SHIKIMATE TRANSPORTER"/>
    <property type="match status" value="1"/>
</dbReference>
<proteinExistence type="predicted"/>